<dbReference type="InterPro" id="IPR001647">
    <property type="entry name" value="HTH_TetR"/>
</dbReference>
<feature type="DNA-binding region" description="H-T-H motif" evidence="2">
    <location>
        <begin position="42"/>
        <end position="61"/>
    </location>
</feature>
<evidence type="ECO:0000313" key="5">
    <source>
        <dbReference type="Proteomes" id="UP000537130"/>
    </source>
</evidence>
<dbReference type="GO" id="GO:0000976">
    <property type="term" value="F:transcription cis-regulatory region binding"/>
    <property type="evidence" value="ECO:0007669"/>
    <property type="project" value="TreeGrafter"/>
</dbReference>
<evidence type="ECO:0000256" key="2">
    <source>
        <dbReference type="PROSITE-ProRule" id="PRU00335"/>
    </source>
</evidence>
<protein>
    <submittedName>
        <fullName evidence="4">AcrR family transcriptional regulator</fullName>
    </submittedName>
</protein>
<gene>
    <name evidence="4" type="ORF">FHR99_001438</name>
</gene>
<proteinExistence type="predicted"/>
<reference evidence="4 5" key="1">
    <citation type="submission" date="2020-08" db="EMBL/GenBank/DDBJ databases">
        <title>Genomic Encyclopedia of Type Strains, Phase III (KMG-III): the genomes of soil and plant-associated and newly described type strains.</title>
        <authorList>
            <person name="Whitman W."/>
        </authorList>
    </citation>
    <scope>NUCLEOTIDE SEQUENCE [LARGE SCALE GENOMIC DNA]</scope>
    <source>
        <strain evidence="4 5">CECT 8654</strain>
    </source>
</reference>
<dbReference type="Pfam" id="PF00440">
    <property type="entry name" value="TetR_N"/>
    <property type="match status" value="1"/>
</dbReference>
<dbReference type="InterPro" id="IPR009057">
    <property type="entry name" value="Homeodomain-like_sf"/>
</dbReference>
<evidence type="ECO:0000256" key="1">
    <source>
        <dbReference type="ARBA" id="ARBA00023125"/>
    </source>
</evidence>
<dbReference type="GO" id="GO:0003700">
    <property type="term" value="F:DNA-binding transcription factor activity"/>
    <property type="evidence" value="ECO:0007669"/>
    <property type="project" value="TreeGrafter"/>
</dbReference>
<dbReference type="PANTHER" id="PTHR30055">
    <property type="entry name" value="HTH-TYPE TRANSCRIPTIONAL REGULATOR RUTR"/>
    <property type="match status" value="1"/>
</dbReference>
<keyword evidence="5" id="KW-1185">Reference proteome</keyword>
<sequence>MAISNFEGCYVGAKLTKGEKTRQRLMDAAERLFAERGWRNTSLRDIAAEADIREPGIYNHFSGKESLYHEVLIRALQPLADAISETLASDLSENDLVGLPAKLTELLSEHPSMPALFHQALSSSSDDMGQQVMEVWLQRLFAQGESLWRAVNSNDSGDRRRITLRMVLMFNAVTGYFLSQKVLDQAGLGHVLDKANLEEQQNLLSSVMRTFVRS</sequence>
<evidence type="ECO:0000313" key="4">
    <source>
        <dbReference type="EMBL" id="MBB3047202.1"/>
    </source>
</evidence>
<name>A0A7W4W5H8_9GAMM</name>
<dbReference type="SUPFAM" id="SSF46689">
    <property type="entry name" value="Homeodomain-like"/>
    <property type="match status" value="1"/>
</dbReference>
<dbReference type="EMBL" id="JACHWY010000001">
    <property type="protein sequence ID" value="MBB3047202.1"/>
    <property type="molecule type" value="Genomic_DNA"/>
</dbReference>
<dbReference type="Gene3D" id="1.10.357.10">
    <property type="entry name" value="Tetracycline Repressor, domain 2"/>
    <property type="match status" value="1"/>
</dbReference>
<feature type="domain" description="HTH tetR-type" evidence="3">
    <location>
        <begin position="19"/>
        <end position="79"/>
    </location>
</feature>
<dbReference type="Proteomes" id="UP000537130">
    <property type="component" value="Unassembled WGS sequence"/>
</dbReference>
<dbReference type="PROSITE" id="PS50977">
    <property type="entry name" value="HTH_TETR_2"/>
    <property type="match status" value="1"/>
</dbReference>
<evidence type="ECO:0000259" key="3">
    <source>
        <dbReference type="PROSITE" id="PS50977"/>
    </source>
</evidence>
<comment type="caution">
    <text evidence="4">The sequence shown here is derived from an EMBL/GenBank/DDBJ whole genome shotgun (WGS) entry which is preliminary data.</text>
</comment>
<dbReference type="AlphaFoldDB" id="A0A7W4W5H8"/>
<dbReference type="InterPro" id="IPR050109">
    <property type="entry name" value="HTH-type_TetR-like_transc_reg"/>
</dbReference>
<dbReference type="PANTHER" id="PTHR30055:SF226">
    <property type="entry name" value="HTH-TYPE TRANSCRIPTIONAL REGULATOR PKSA"/>
    <property type="match status" value="1"/>
</dbReference>
<dbReference type="PRINTS" id="PR00455">
    <property type="entry name" value="HTHTETR"/>
</dbReference>
<keyword evidence="1 2" id="KW-0238">DNA-binding</keyword>
<organism evidence="4 5">
    <name type="scientific">Litorivivens lipolytica</name>
    <dbReference type="NCBI Taxonomy" id="1524264"/>
    <lineage>
        <taxon>Bacteria</taxon>
        <taxon>Pseudomonadati</taxon>
        <taxon>Pseudomonadota</taxon>
        <taxon>Gammaproteobacteria</taxon>
        <taxon>Litorivivens</taxon>
    </lineage>
</organism>
<accession>A0A7W4W5H8</accession>